<evidence type="ECO:0000313" key="2">
    <source>
        <dbReference type="Proteomes" id="UP000198553"/>
    </source>
</evidence>
<gene>
    <name evidence="1" type="ORF">SAMN05192533_12521</name>
</gene>
<protein>
    <submittedName>
        <fullName evidence="1">Uncharacterized protein</fullName>
    </submittedName>
</protein>
<name>A0A1H8K7J5_9BACI</name>
<dbReference type="STRING" id="930146.SAMN05192533_12521"/>
<organism evidence="1 2">
    <name type="scientific">Mesobacillus persicus</name>
    <dbReference type="NCBI Taxonomy" id="930146"/>
    <lineage>
        <taxon>Bacteria</taxon>
        <taxon>Bacillati</taxon>
        <taxon>Bacillota</taxon>
        <taxon>Bacilli</taxon>
        <taxon>Bacillales</taxon>
        <taxon>Bacillaceae</taxon>
        <taxon>Mesobacillus</taxon>
    </lineage>
</organism>
<dbReference type="Proteomes" id="UP000198553">
    <property type="component" value="Unassembled WGS sequence"/>
</dbReference>
<dbReference type="EMBL" id="FOBW01000025">
    <property type="protein sequence ID" value="SEN88943.1"/>
    <property type="molecule type" value="Genomic_DNA"/>
</dbReference>
<accession>A0A1H8K7J5</accession>
<evidence type="ECO:0000313" key="1">
    <source>
        <dbReference type="EMBL" id="SEN88943.1"/>
    </source>
</evidence>
<reference evidence="2" key="1">
    <citation type="submission" date="2016-10" db="EMBL/GenBank/DDBJ databases">
        <authorList>
            <person name="Varghese N."/>
            <person name="Submissions S."/>
        </authorList>
    </citation>
    <scope>NUCLEOTIDE SEQUENCE [LARGE SCALE GENOMIC DNA]</scope>
    <source>
        <strain evidence="2">B48,IBRC-M 10115,DSM 25386,CECT 8001</strain>
    </source>
</reference>
<dbReference type="AlphaFoldDB" id="A0A1H8K7J5"/>
<proteinExistence type="predicted"/>
<sequence>MLSPNSTSFYQEDILIEYIEFVDDSNASFPMTYTNLSYDIVDTLKGPSIVVVVLL</sequence>
<keyword evidence="2" id="KW-1185">Reference proteome</keyword>